<evidence type="ECO:0000313" key="3">
    <source>
        <dbReference type="Proteomes" id="UP001177023"/>
    </source>
</evidence>
<feature type="region of interest" description="Disordered" evidence="1">
    <location>
        <begin position="31"/>
        <end position="107"/>
    </location>
</feature>
<protein>
    <submittedName>
        <fullName evidence="2">Uncharacterized protein</fullName>
    </submittedName>
</protein>
<gene>
    <name evidence="2" type="ORF">MSPICULIGERA_LOCUS12167</name>
</gene>
<dbReference type="Proteomes" id="UP001177023">
    <property type="component" value="Unassembled WGS sequence"/>
</dbReference>
<feature type="compositionally biased region" description="Acidic residues" evidence="1">
    <location>
        <begin position="137"/>
        <end position="153"/>
    </location>
</feature>
<proteinExistence type="predicted"/>
<feature type="compositionally biased region" description="Polar residues" evidence="1">
    <location>
        <begin position="79"/>
        <end position="107"/>
    </location>
</feature>
<organism evidence="2 3">
    <name type="scientific">Mesorhabditis spiculigera</name>
    <dbReference type="NCBI Taxonomy" id="96644"/>
    <lineage>
        <taxon>Eukaryota</taxon>
        <taxon>Metazoa</taxon>
        <taxon>Ecdysozoa</taxon>
        <taxon>Nematoda</taxon>
        <taxon>Chromadorea</taxon>
        <taxon>Rhabditida</taxon>
        <taxon>Rhabditina</taxon>
        <taxon>Rhabditomorpha</taxon>
        <taxon>Rhabditoidea</taxon>
        <taxon>Rhabditidae</taxon>
        <taxon>Mesorhabditinae</taxon>
        <taxon>Mesorhabditis</taxon>
    </lineage>
</organism>
<evidence type="ECO:0000256" key="1">
    <source>
        <dbReference type="SAM" id="MobiDB-lite"/>
    </source>
</evidence>
<sequence>MASGCPAPDDVVDDQGRRFSKILVADVGKPRRPSLDFLKPLPPTPAHPPLPKLDRGVLLGAASPEVAQETEEEPKAPENPTTSSSQRPGTSASFLIGRSTESGRIRFTQSLKPAEEILRKRLIELDVAPEEYIEEDNAAESLELDDSDSEQNPEDTASTSQVDRPDVPASPSIIEVERLPEIDKLEEAIDFLGGDKLGQLYDRCREQDPEKAGNLTASRVLKAFIDVVPGAMRRKSVWRELIITLAPGDELINYTTLLGTISKRKLQMDVDTGPLLTEALVREIGQLLPSRPSTTQVKKELTRRQVIAELAAIAARDPTIDLERLKLVGFKTKLAIGEMHDLISSCGLSTAFEPIFERLLASFQTQDGQFHFGAFAGCLDRLRRHIPTSGDV</sequence>
<dbReference type="AlphaFoldDB" id="A0AA36CTS3"/>
<feature type="non-terminal residue" evidence="2">
    <location>
        <position position="1"/>
    </location>
</feature>
<accession>A0AA36CTS3</accession>
<reference evidence="2" key="1">
    <citation type="submission" date="2023-06" db="EMBL/GenBank/DDBJ databases">
        <authorList>
            <person name="Delattre M."/>
        </authorList>
    </citation>
    <scope>NUCLEOTIDE SEQUENCE</scope>
    <source>
        <strain evidence="2">AF72</strain>
    </source>
</reference>
<keyword evidence="3" id="KW-1185">Reference proteome</keyword>
<name>A0AA36CTS3_9BILA</name>
<evidence type="ECO:0000313" key="2">
    <source>
        <dbReference type="EMBL" id="CAJ0573821.1"/>
    </source>
</evidence>
<comment type="caution">
    <text evidence="2">The sequence shown here is derived from an EMBL/GenBank/DDBJ whole genome shotgun (WGS) entry which is preliminary data.</text>
</comment>
<dbReference type="EMBL" id="CATQJA010002624">
    <property type="protein sequence ID" value="CAJ0573821.1"/>
    <property type="molecule type" value="Genomic_DNA"/>
</dbReference>
<feature type="compositionally biased region" description="Pro residues" evidence="1">
    <location>
        <begin position="40"/>
        <end position="51"/>
    </location>
</feature>
<feature type="region of interest" description="Disordered" evidence="1">
    <location>
        <begin position="137"/>
        <end position="172"/>
    </location>
</feature>